<dbReference type="AlphaFoldDB" id="A0A3G1B1W6"/>
<organism evidence="1 2">
    <name type="scientific">Candidatus Nitrosotenuis cloacae</name>
    <dbReference type="NCBI Taxonomy" id="1603555"/>
    <lineage>
        <taxon>Archaea</taxon>
        <taxon>Nitrososphaerota</taxon>
        <taxon>Candidatus Nitrosotenuis</taxon>
    </lineage>
</organism>
<reference evidence="1 2" key="1">
    <citation type="journal article" date="2016" name="Sci. Rep.">
        <title>A novel ammonia-oxidizing archaeon from wastewater treatment plant: Its enrichment, physiological and genomic characteristics.</title>
        <authorList>
            <person name="Li Y."/>
            <person name="Ding K."/>
            <person name="Wen X."/>
            <person name="Zhang B."/>
            <person name="Shen B."/>
            <person name="Yang Y."/>
        </authorList>
    </citation>
    <scope>NUCLEOTIDE SEQUENCE [LARGE SCALE GENOMIC DNA]</scope>
    <source>
        <strain evidence="1 2">SAT1</strain>
    </source>
</reference>
<dbReference type="OrthoDB" id="11787at2157"/>
<dbReference type="GeneID" id="24874261"/>
<protein>
    <recommendedName>
        <fullName evidence="3">DUF5655 domain-containing protein</fullName>
    </recommendedName>
</protein>
<evidence type="ECO:0008006" key="3">
    <source>
        <dbReference type="Google" id="ProtNLM"/>
    </source>
</evidence>
<evidence type="ECO:0000313" key="1">
    <source>
        <dbReference type="EMBL" id="AJZ76126.1"/>
    </source>
</evidence>
<proteinExistence type="predicted"/>
<dbReference type="RefSeq" id="WP_048186814.1">
    <property type="nucleotide sequence ID" value="NZ_CP011097.1"/>
</dbReference>
<keyword evidence="2" id="KW-1185">Reference proteome</keyword>
<name>A0A3G1B1W6_9ARCH</name>
<gene>
    <name evidence="1" type="ORF">SU86_006805</name>
</gene>
<accession>A0A3G1B1W6</accession>
<sequence length="109" mass="12589">MDGLFLGPKRSYEDFKKQIPVSIFPVFDSIRQYCMSLGNNAVEDVRAHRIVFGKSLSFRWFADLEPGNDSIIVKVQRDRKEPFQTITVTSETKMDELKGMILDAYNTIH</sequence>
<dbReference type="KEGG" id="tah:SU86_006805"/>
<evidence type="ECO:0000313" key="2">
    <source>
        <dbReference type="Proteomes" id="UP000266745"/>
    </source>
</evidence>
<dbReference type="EMBL" id="CP011097">
    <property type="protein sequence ID" value="AJZ76126.1"/>
    <property type="molecule type" value="Genomic_DNA"/>
</dbReference>
<dbReference type="Proteomes" id="UP000266745">
    <property type="component" value="Chromosome"/>
</dbReference>